<reference evidence="2 3" key="1">
    <citation type="submission" date="2018-08" db="EMBL/GenBank/DDBJ databases">
        <title>A genome reference for cultivated species of the human gut microbiota.</title>
        <authorList>
            <person name="Zou Y."/>
            <person name="Xue W."/>
            <person name="Luo G."/>
        </authorList>
    </citation>
    <scope>NUCLEOTIDE SEQUENCE [LARGE SCALE GENOMIC DNA]</scope>
    <source>
        <strain evidence="2 3">AM22-12LB</strain>
    </source>
</reference>
<comment type="caution">
    <text evidence="2">The sequence shown here is derived from an EMBL/GenBank/DDBJ whole genome shotgun (WGS) entry which is preliminary data.</text>
</comment>
<proteinExistence type="predicted"/>
<feature type="domain" description="Abortive phage infection protein C-terminal" evidence="1">
    <location>
        <begin position="243"/>
        <end position="392"/>
    </location>
</feature>
<protein>
    <recommendedName>
        <fullName evidence="1">Abortive phage infection protein C-terminal domain-containing protein</fullName>
    </recommendedName>
</protein>
<dbReference type="Pfam" id="PF10592">
    <property type="entry name" value="AIPR"/>
    <property type="match status" value="1"/>
</dbReference>
<dbReference type="InterPro" id="IPR018891">
    <property type="entry name" value="AIPR_C"/>
</dbReference>
<name>A0A414UC41_9FIRM</name>
<gene>
    <name evidence="2" type="ORF">DW252_07555</name>
</gene>
<dbReference type="EMBL" id="QRIM01000007">
    <property type="protein sequence ID" value="RHG60552.1"/>
    <property type="molecule type" value="Genomic_DNA"/>
</dbReference>
<accession>A0A414UC41</accession>
<evidence type="ECO:0000313" key="2">
    <source>
        <dbReference type="EMBL" id="RHG60552.1"/>
    </source>
</evidence>
<evidence type="ECO:0000259" key="1">
    <source>
        <dbReference type="Pfam" id="PF10592"/>
    </source>
</evidence>
<sequence length="561" mass="63954">MSMNLKVVRIKSKLEEMYNNKIDITDVESNNKFPDQFYTRAIAAQAIIMRCGISEDVAGKCITDGYHDMGIDAVYNDITQKKLFFVQSKWRKEGSGSISQDEMSTFVEGIKRVINCEFEGCNSKLYAKKTDIEEAIRNMNYQIEMIFCHTGNQKISDYVFRPVKELLKHVNGDDSNELLVFSEIQLQNIYEYLANGQNQNNIILDDVVLNNWGKTDVPIKAYYGTISACVIGEWYKKYGNQLFDKNIRYYKGSTEVNQGIKNVLKTEPEKFFYYNNGIKILCRKITRKILYSNDRATGLFKLEGVSLVNGAQTTGTIGGVFCENPEAVSNAKVLIQMIDLGACGENQEDQAIQITKLSNTQNRIEGKDFASLDPEQERLRMELSLGGIQYLYKDGSQIEDPQHQILLDETIVSQACLLEEISIVALVKGNIGALTENIDKAPYKKLFNGSTNSFTMYNGVLVLRAIESYIKENESNVTGRKKLVLIHGNRFLLHLVLKEIKNIDNFNDTYLDQEEIKSKVSSICGKYWNKVYEIIEKDFPDAYPAYLFKNVGRLKEIIKKI</sequence>
<evidence type="ECO:0000313" key="3">
    <source>
        <dbReference type="Proteomes" id="UP000286595"/>
    </source>
</evidence>
<dbReference type="AlphaFoldDB" id="A0A414UC41"/>
<organism evidence="2 3">
    <name type="scientific">Coprococcus comes</name>
    <dbReference type="NCBI Taxonomy" id="410072"/>
    <lineage>
        <taxon>Bacteria</taxon>
        <taxon>Bacillati</taxon>
        <taxon>Bacillota</taxon>
        <taxon>Clostridia</taxon>
        <taxon>Lachnospirales</taxon>
        <taxon>Lachnospiraceae</taxon>
        <taxon>Coprococcus</taxon>
    </lineage>
</organism>
<dbReference type="Proteomes" id="UP000286595">
    <property type="component" value="Unassembled WGS sequence"/>
</dbReference>